<evidence type="ECO:0000313" key="2">
    <source>
        <dbReference type="EMBL" id="KAK4502830.1"/>
    </source>
</evidence>
<keyword evidence="3" id="KW-1185">Reference proteome</keyword>
<feature type="region of interest" description="Disordered" evidence="1">
    <location>
        <begin position="318"/>
        <end position="402"/>
    </location>
</feature>
<gene>
    <name evidence="2" type="ORF">PRZ48_006256</name>
</gene>
<protein>
    <submittedName>
        <fullName evidence="2">Uncharacterized protein</fullName>
    </submittedName>
</protein>
<dbReference type="EMBL" id="JAXOVC010000004">
    <property type="protein sequence ID" value="KAK4502830.1"/>
    <property type="molecule type" value="Genomic_DNA"/>
</dbReference>
<proteinExistence type="predicted"/>
<dbReference type="Proteomes" id="UP001305779">
    <property type="component" value="Unassembled WGS sequence"/>
</dbReference>
<evidence type="ECO:0000256" key="1">
    <source>
        <dbReference type="SAM" id="MobiDB-lite"/>
    </source>
</evidence>
<reference evidence="2 3" key="1">
    <citation type="journal article" date="2023" name="G3 (Bethesda)">
        <title>A chromosome-level genome assembly of Zasmidium syzygii isolated from banana leaves.</title>
        <authorList>
            <person name="van Westerhoven A.C."/>
            <person name="Mehrabi R."/>
            <person name="Talebi R."/>
            <person name="Steentjes M.B.F."/>
            <person name="Corcolon B."/>
            <person name="Chong P.A."/>
            <person name="Kema G.H.J."/>
            <person name="Seidl M.F."/>
        </authorList>
    </citation>
    <scope>NUCLEOTIDE SEQUENCE [LARGE SCALE GENOMIC DNA]</scope>
    <source>
        <strain evidence="2 3">P124</strain>
    </source>
</reference>
<sequence>MGDLGGPPTGGTWKTARMICHLCASRRWTDCDMETSKPCSNCKHFCGNSGKTQCNGRKRAWADVFCTEAKNCFNATGDLRIPDPTRRKCMPMLGIPPGELGPMPPMIPPRLPRPIQDNVFAALGYPLPVLPAQATRQPAPPMPQPQREIQRQPAPPPPRAAAPPPPARPMPRPASRYPTPIAPWQNIPVPRQATVRPQAPPMPQPQREIQRQPSVSISPFPPHQQTISAPQPPSRPIQAYLPQRNIPAMRPPTVPSQGPLPPQYPREQERYLLPSYLDQPVVLPPTPCWVSRTHIYVPATVYVFESNAAEPPQAFDPSMYGHPAQTREPSAYERPAPATNLGKRRRDSGYEGPEPKRRHVNSPEVVIKVEPVDTPHRFRTAYTEAPRARFSDMPPPWYPTGR</sequence>
<feature type="compositionally biased region" description="Pro residues" evidence="1">
    <location>
        <begin position="393"/>
        <end position="402"/>
    </location>
</feature>
<feature type="compositionally biased region" description="Pro residues" evidence="1">
    <location>
        <begin position="153"/>
        <end position="172"/>
    </location>
</feature>
<name>A0ABR0ENU0_ZASCE</name>
<evidence type="ECO:0000313" key="3">
    <source>
        <dbReference type="Proteomes" id="UP001305779"/>
    </source>
</evidence>
<feature type="region of interest" description="Disordered" evidence="1">
    <location>
        <begin position="132"/>
        <end position="185"/>
    </location>
</feature>
<organism evidence="2 3">
    <name type="scientific">Zasmidium cellare</name>
    <name type="common">Wine cellar mold</name>
    <name type="synonym">Racodium cellare</name>
    <dbReference type="NCBI Taxonomy" id="395010"/>
    <lineage>
        <taxon>Eukaryota</taxon>
        <taxon>Fungi</taxon>
        <taxon>Dikarya</taxon>
        <taxon>Ascomycota</taxon>
        <taxon>Pezizomycotina</taxon>
        <taxon>Dothideomycetes</taxon>
        <taxon>Dothideomycetidae</taxon>
        <taxon>Mycosphaerellales</taxon>
        <taxon>Mycosphaerellaceae</taxon>
        <taxon>Zasmidium</taxon>
    </lineage>
</organism>
<comment type="caution">
    <text evidence="2">The sequence shown here is derived from an EMBL/GenBank/DDBJ whole genome shotgun (WGS) entry which is preliminary data.</text>
</comment>
<accession>A0ABR0ENU0</accession>